<organism evidence="1 2">
    <name type="scientific">Durusdinium trenchii</name>
    <dbReference type="NCBI Taxonomy" id="1381693"/>
    <lineage>
        <taxon>Eukaryota</taxon>
        <taxon>Sar</taxon>
        <taxon>Alveolata</taxon>
        <taxon>Dinophyceae</taxon>
        <taxon>Suessiales</taxon>
        <taxon>Symbiodiniaceae</taxon>
        <taxon>Durusdinium</taxon>
    </lineage>
</organism>
<protein>
    <submittedName>
        <fullName evidence="1">Uncharacterized protein</fullName>
    </submittedName>
</protein>
<dbReference type="InterPro" id="IPR050422">
    <property type="entry name" value="X-Pro_aminopeptidase_P"/>
</dbReference>
<keyword evidence="2" id="KW-1185">Reference proteome</keyword>
<reference evidence="1 2" key="1">
    <citation type="submission" date="2024-02" db="EMBL/GenBank/DDBJ databases">
        <authorList>
            <person name="Chen Y."/>
            <person name="Shah S."/>
            <person name="Dougan E. K."/>
            <person name="Thang M."/>
            <person name="Chan C."/>
        </authorList>
    </citation>
    <scope>NUCLEOTIDE SEQUENCE [LARGE SCALE GENOMIC DNA]</scope>
</reference>
<comment type="caution">
    <text evidence="1">The sequence shown here is derived from an EMBL/GenBank/DDBJ whole genome shotgun (WGS) entry which is preliminary data.</text>
</comment>
<sequence>MAQALPAFRRLSEGFQRFQEAALSREQVQLQFQEVRPYFNRALHVPDLAQQRPGGLFTQDLDWAGAEAALRQKGVAILDGVLTEKALRLVHRWLSVSTVWFQSLQEGKMMKAQLRDGLHGEPGLRLVQELQELLPRLLGQQALLDLIAYRHGPRSQGLAPHCLDGFLAVMMWLGDTAGSSVTISDLRKTTDNHCSSLYVCGAMETTCKIDRPGRPENDDLVVPKTPRLQFKAEEEAELCRTLMVGTEFGEFLGFRTQFPSLVWDFSPFRPSAERPAEWRLEALRELMKIHQLDAYFVTSSAGSALVTAEKALLWTDSRYFLQAEKQLAGTEWVLILIFVRQNSCFEFKFLVI</sequence>
<proteinExistence type="predicted"/>
<dbReference type="InterPro" id="IPR029149">
    <property type="entry name" value="Creatin/AminoP/Spt16_N"/>
</dbReference>
<dbReference type="Gene3D" id="3.40.350.10">
    <property type="entry name" value="Creatinase/prolidase N-terminal domain"/>
    <property type="match status" value="1"/>
</dbReference>
<accession>A0ABP0SB88</accession>
<gene>
    <name evidence="1" type="ORF">CCMP2556_LOCUS51007</name>
</gene>
<name>A0ABP0SB88_9DINO</name>
<dbReference type="PANTHER" id="PTHR43763">
    <property type="entry name" value="XAA-PRO AMINOPEPTIDASE 1"/>
    <property type="match status" value="1"/>
</dbReference>
<evidence type="ECO:0000313" key="2">
    <source>
        <dbReference type="Proteomes" id="UP001642484"/>
    </source>
</evidence>
<dbReference type="SUPFAM" id="SSF53092">
    <property type="entry name" value="Creatinase/prolidase N-terminal domain"/>
    <property type="match status" value="1"/>
</dbReference>
<dbReference type="Proteomes" id="UP001642484">
    <property type="component" value="Unassembled WGS sequence"/>
</dbReference>
<evidence type="ECO:0000313" key="1">
    <source>
        <dbReference type="EMBL" id="CAK9109622.1"/>
    </source>
</evidence>
<dbReference type="PANTHER" id="PTHR43763:SF6">
    <property type="entry name" value="XAA-PRO AMINOPEPTIDASE 1"/>
    <property type="match status" value="1"/>
</dbReference>
<dbReference type="EMBL" id="CAXAMN010027250">
    <property type="protein sequence ID" value="CAK9109622.1"/>
    <property type="molecule type" value="Genomic_DNA"/>
</dbReference>